<feature type="chain" id="PRO_5032941953" description="Lipocalin-like domain-containing protein" evidence="1">
    <location>
        <begin position="25"/>
        <end position="163"/>
    </location>
</feature>
<dbReference type="RefSeq" id="WP_168874049.1">
    <property type="nucleotide sequence ID" value="NZ_JABAIA010000003.1"/>
</dbReference>
<feature type="signal peptide" evidence="1">
    <location>
        <begin position="1"/>
        <end position="24"/>
    </location>
</feature>
<evidence type="ECO:0000313" key="2">
    <source>
        <dbReference type="EMBL" id="NLR68114.1"/>
    </source>
</evidence>
<dbReference type="PROSITE" id="PS51257">
    <property type="entry name" value="PROKAR_LIPOPROTEIN"/>
    <property type="match status" value="1"/>
</dbReference>
<dbReference type="EMBL" id="JABAIA010000003">
    <property type="protein sequence ID" value="NLR68114.1"/>
    <property type="molecule type" value="Genomic_DNA"/>
</dbReference>
<dbReference type="Proteomes" id="UP000570474">
    <property type="component" value="Unassembled WGS sequence"/>
</dbReference>
<protein>
    <recommendedName>
        <fullName evidence="4">Lipocalin-like domain-containing protein</fullName>
    </recommendedName>
</protein>
<evidence type="ECO:0000256" key="1">
    <source>
        <dbReference type="SAM" id="SignalP"/>
    </source>
</evidence>
<name>A0A847S179_9BACT</name>
<keyword evidence="1" id="KW-0732">Signal</keyword>
<accession>A0A847S179</accession>
<keyword evidence="3" id="KW-1185">Reference proteome</keyword>
<proteinExistence type="predicted"/>
<sequence length="163" mass="17365">MGTKKAKNIVWGLCLAAVATFTFTGCSKKDDPAPSANKITIKYTVTATGVSEMDNLDFSAQAGNHDASQYGAPVWKVNGDGQGNQDNVVVDDKKFLGSTKTYVLETVKAFDFGSLHVDCTNMDGETIVLTYKAEINGQVQTNETATIVAGAGAYSKNFTYKGQ</sequence>
<organism evidence="2 3">
    <name type="scientific">Chitinophaga varians</name>
    <dbReference type="NCBI Taxonomy" id="2202339"/>
    <lineage>
        <taxon>Bacteria</taxon>
        <taxon>Pseudomonadati</taxon>
        <taxon>Bacteroidota</taxon>
        <taxon>Chitinophagia</taxon>
        <taxon>Chitinophagales</taxon>
        <taxon>Chitinophagaceae</taxon>
        <taxon>Chitinophaga</taxon>
    </lineage>
</organism>
<reference evidence="2 3" key="1">
    <citation type="submission" date="2020-04" db="EMBL/GenBank/DDBJ databases">
        <authorList>
            <person name="Yin C."/>
        </authorList>
    </citation>
    <scope>NUCLEOTIDE SEQUENCE [LARGE SCALE GENOMIC DNA]</scope>
    <source>
        <strain evidence="2 3">Ae27</strain>
    </source>
</reference>
<dbReference type="AlphaFoldDB" id="A0A847S179"/>
<gene>
    <name evidence="2" type="ORF">HGH92_27660</name>
</gene>
<comment type="caution">
    <text evidence="2">The sequence shown here is derived from an EMBL/GenBank/DDBJ whole genome shotgun (WGS) entry which is preliminary data.</text>
</comment>
<evidence type="ECO:0008006" key="4">
    <source>
        <dbReference type="Google" id="ProtNLM"/>
    </source>
</evidence>
<evidence type="ECO:0000313" key="3">
    <source>
        <dbReference type="Proteomes" id="UP000570474"/>
    </source>
</evidence>